<sequence>MKEVIRKTVKELTQITVEQIHCNAHACPPPDRQEIVKVIHELQALLFPMAFRREYPDMADETLLSRALYRLRDQLTAALRFRNGLEGDPMAEADRICEKFSARLPEVKRLLLLDVEALYEGDPAAGSREEVMVTYPGFRAISIFRIAHELYVLDAPLIPRIMTEYAHERTGIDIHPGATVGQYFFIDHGTGIVIGETTTIGHHVKLYQGVTLGAKSFELDANGNPVKKIKRHPDIGNHVVIYANATILGGNTRIGDNSVIGGNTWLTRSVEPGSIVTYREGEV</sequence>
<organism evidence="1 2">
    <name type="scientific">Aristaeella lactis</name>
    <dbReference type="NCBI Taxonomy" id="3046383"/>
    <lineage>
        <taxon>Bacteria</taxon>
        <taxon>Bacillati</taxon>
        <taxon>Bacillota</taxon>
        <taxon>Clostridia</taxon>
        <taxon>Eubacteriales</taxon>
        <taxon>Aristaeellaceae</taxon>
        <taxon>Aristaeella</taxon>
    </lineage>
</organism>
<gene>
    <name evidence="1" type="ORF">SAMN06297397_1487</name>
</gene>
<reference evidence="1" key="1">
    <citation type="submission" date="2017-04" db="EMBL/GenBank/DDBJ databases">
        <authorList>
            <person name="Varghese N."/>
            <person name="Submissions S."/>
        </authorList>
    </citation>
    <scope>NUCLEOTIDE SEQUENCE</scope>
    <source>
        <strain evidence="1">WTE2008</strain>
    </source>
</reference>
<evidence type="ECO:0000313" key="1">
    <source>
        <dbReference type="EMBL" id="SMC57765.1"/>
    </source>
</evidence>
<evidence type="ECO:0000313" key="2">
    <source>
        <dbReference type="Proteomes" id="UP000192328"/>
    </source>
</evidence>
<dbReference type="Proteomes" id="UP000192328">
    <property type="component" value="Unassembled WGS sequence"/>
</dbReference>
<protein>
    <submittedName>
        <fullName evidence="1">Serine O-acetyltransferase</fullName>
    </submittedName>
</protein>
<proteinExistence type="predicted"/>
<name>A0AC61PKY7_9FIRM</name>
<keyword evidence="2" id="KW-1185">Reference proteome</keyword>
<dbReference type="EMBL" id="FWXZ01000002">
    <property type="protein sequence ID" value="SMC57765.1"/>
    <property type="molecule type" value="Genomic_DNA"/>
</dbReference>
<comment type="caution">
    <text evidence="1">The sequence shown here is derived from an EMBL/GenBank/DDBJ whole genome shotgun (WGS) entry which is preliminary data.</text>
</comment>
<accession>A0AC61PKY7</accession>